<proteinExistence type="inferred from homology"/>
<keyword evidence="15" id="KW-1185">Reference proteome</keyword>
<accession>A0A5N6R526</accession>
<comment type="cofactor">
    <cofactor evidence="2 11">
        <name>Ca(2+)</name>
        <dbReference type="ChEBI" id="CHEBI:29108"/>
    </cofactor>
</comment>
<dbReference type="GO" id="GO:0004630">
    <property type="term" value="F:phospholipase D activity"/>
    <property type="evidence" value="ECO:0007669"/>
    <property type="project" value="UniProtKB-EC"/>
</dbReference>
<feature type="domain" description="C2" evidence="12">
    <location>
        <begin position="20"/>
        <end position="175"/>
    </location>
</feature>
<dbReference type="GO" id="GO:0005509">
    <property type="term" value="F:calcium ion binding"/>
    <property type="evidence" value="ECO:0007669"/>
    <property type="project" value="InterPro"/>
</dbReference>
<evidence type="ECO:0000256" key="2">
    <source>
        <dbReference type="ARBA" id="ARBA00001913"/>
    </source>
</evidence>
<protein>
    <recommendedName>
        <fullName evidence="4 11">Phospholipase D</fullName>
        <ecNumber evidence="4 11">3.1.4.4</ecNumber>
    </recommendedName>
</protein>
<dbReference type="SMART" id="SM00239">
    <property type="entry name" value="C2"/>
    <property type="match status" value="1"/>
</dbReference>
<dbReference type="Pfam" id="PF00614">
    <property type="entry name" value="PLDc"/>
    <property type="match status" value="2"/>
</dbReference>
<dbReference type="InterPro" id="IPR001736">
    <property type="entry name" value="PLipase_D/transphosphatidylase"/>
</dbReference>
<dbReference type="PROSITE" id="PS50035">
    <property type="entry name" value="PLD"/>
    <property type="match status" value="2"/>
</dbReference>
<dbReference type="Pfam" id="PF12357">
    <property type="entry name" value="PLD_C"/>
    <property type="match status" value="1"/>
</dbReference>
<feature type="domain" description="PLD phosphodiesterase" evidence="13">
    <location>
        <begin position="375"/>
        <end position="410"/>
    </location>
</feature>
<dbReference type="InterPro" id="IPR011402">
    <property type="entry name" value="PLipase_D_pln"/>
</dbReference>
<dbReference type="Pfam" id="PF00168">
    <property type="entry name" value="C2"/>
    <property type="match status" value="1"/>
</dbReference>
<dbReference type="EC" id="3.1.4.4" evidence="4 11"/>
<dbReference type="InterPro" id="IPR035892">
    <property type="entry name" value="C2_domain_sf"/>
</dbReference>
<evidence type="ECO:0000259" key="13">
    <source>
        <dbReference type="PROSITE" id="PS50035"/>
    </source>
</evidence>
<dbReference type="InterPro" id="IPR024632">
    <property type="entry name" value="PLipase_D_C"/>
</dbReference>
<keyword evidence="5" id="KW-0479">Metal-binding</keyword>
<dbReference type="InterPro" id="IPR015679">
    <property type="entry name" value="PLipase_D_fam"/>
</dbReference>
<dbReference type="SMART" id="SM00155">
    <property type="entry name" value="PLDc"/>
    <property type="match status" value="2"/>
</dbReference>
<evidence type="ECO:0000256" key="7">
    <source>
        <dbReference type="ARBA" id="ARBA00022801"/>
    </source>
</evidence>
<evidence type="ECO:0000256" key="3">
    <source>
        <dbReference type="ARBA" id="ARBA00010683"/>
    </source>
</evidence>
<evidence type="ECO:0000256" key="6">
    <source>
        <dbReference type="ARBA" id="ARBA00022737"/>
    </source>
</evidence>
<keyword evidence="10" id="KW-0443">Lipid metabolism</keyword>
<dbReference type="PROSITE" id="PS50004">
    <property type="entry name" value="C2"/>
    <property type="match status" value="1"/>
</dbReference>
<evidence type="ECO:0000313" key="15">
    <source>
        <dbReference type="Proteomes" id="UP000327013"/>
    </source>
</evidence>
<dbReference type="Proteomes" id="UP000327013">
    <property type="component" value="Chromosome 5"/>
</dbReference>
<evidence type="ECO:0000313" key="14">
    <source>
        <dbReference type="EMBL" id="KAE8055225.1"/>
    </source>
</evidence>
<evidence type="ECO:0000256" key="8">
    <source>
        <dbReference type="ARBA" id="ARBA00022837"/>
    </source>
</evidence>
<name>A0A5N6R526_9ROSI</name>
<reference evidence="14 15" key="1">
    <citation type="submission" date="2019-06" db="EMBL/GenBank/DDBJ databases">
        <title>A chromosomal-level reference genome of Carpinus fangiana (Coryloideae, Betulaceae).</title>
        <authorList>
            <person name="Yang X."/>
            <person name="Wang Z."/>
            <person name="Zhang L."/>
            <person name="Hao G."/>
            <person name="Liu J."/>
            <person name="Yang Y."/>
        </authorList>
    </citation>
    <scope>NUCLEOTIDE SEQUENCE [LARGE SCALE GENOMIC DNA]</scope>
    <source>
        <strain evidence="14">Cfa_2016G</strain>
        <tissue evidence="14">Leaf</tissue>
    </source>
</reference>
<dbReference type="Gene3D" id="3.30.870.10">
    <property type="entry name" value="Endonuclease Chain A"/>
    <property type="match status" value="2"/>
</dbReference>
<dbReference type="OrthoDB" id="14911at2759"/>
<dbReference type="FunFam" id="3.30.870.10:FF:000025">
    <property type="entry name" value="Phospholipase D delta"/>
    <property type="match status" value="1"/>
</dbReference>
<dbReference type="PANTHER" id="PTHR18896:SF130">
    <property type="entry name" value="PHOSPHOLIPASE D GAMMA 2-RELATED"/>
    <property type="match status" value="1"/>
</dbReference>
<dbReference type="GO" id="GO:0046470">
    <property type="term" value="P:phosphatidylcholine metabolic process"/>
    <property type="evidence" value="ECO:0007669"/>
    <property type="project" value="InterPro"/>
</dbReference>
<dbReference type="Gene3D" id="2.60.40.150">
    <property type="entry name" value="C2 domain"/>
    <property type="match status" value="1"/>
</dbReference>
<evidence type="ECO:0000256" key="11">
    <source>
        <dbReference type="PIRNR" id="PIRNR036470"/>
    </source>
</evidence>
<dbReference type="EMBL" id="CM017325">
    <property type="protein sequence ID" value="KAE8055225.1"/>
    <property type="molecule type" value="Genomic_DNA"/>
</dbReference>
<keyword evidence="8 11" id="KW-0106">Calcium</keyword>
<evidence type="ECO:0000256" key="1">
    <source>
        <dbReference type="ARBA" id="ARBA00000798"/>
    </source>
</evidence>
<dbReference type="InterPro" id="IPR000008">
    <property type="entry name" value="C2_dom"/>
</dbReference>
<dbReference type="PIRSF" id="PIRSF036470">
    <property type="entry name" value="PLD_plant"/>
    <property type="match status" value="1"/>
</dbReference>
<evidence type="ECO:0000256" key="5">
    <source>
        <dbReference type="ARBA" id="ARBA00022723"/>
    </source>
</evidence>
<gene>
    <name evidence="14" type="ORF">FH972_012081</name>
</gene>
<evidence type="ECO:0000256" key="9">
    <source>
        <dbReference type="ARBA" id="ARBA00022963"/>
    </source>
</evidence>
<dbReference type="AlphaFoldDB" id="A0A5N6R526"/>
<dbReference type="PANTHER" id="PTHR18896">
    <property type="entry name" value="PHOSPHOLIPASE D"/>
    <property type="match status" value="1"/>
</dbReference>
<evidence type="ECO:0000259" key="12">
    <source>
        <dbReference type="PROSITE" id="PS50004"/>
    </source>
</evidence>
<dbReference type="GO" id="GO:0005886">
    <property type="term" value="C:plasma membrane"/>
    <property type="evidence" value="ECO:0007669"/>
    <property type="project" value="TreeGrafter"/>
</dbReference>
<dbReference type="GO" id="GO:0009395">
    <property type="term" value="P:phospholipid catabolic process"/>
    <property type="evidence" value="ECO:0007669"/>
    <property type="project" value="TreeGrafter"/>
</dbReference>
<dbReference type="SUPFAM" id="SSF49562">
    <property type="entry name" value="C2 domain (Calcium/lipid-binding domain, CaLB)"/>
    <property type="match status" value="1"/>
</dbReference>
<organism evidence="14 15">
    <name type="scientific">Carpinus fangiana</name>
    <dbReference type="NCBI Taxonomy" id="176857"/>
    <lineage>
        <taxon>Eukaryota</taxon>
        <taxon>Viridiplantae</taxon>
        <taxon>Streptophyta</taxon>
        <taxon>Embryophyta</taxon>
        <taxon>Tracheophyta</taxon>
        <taxon>Spermatophyta</taxon>
        <taxon>Magnoliopsida</taxon>
        <taxon>eudicotyledons</taxon>
        <taxon>Gunneridae</taxon>
        <taxon>Pentapetalae</taxon>
        <taxon>rosids</taxon>
        <taxon>fabids</taxon>
        <taxon>Fagales</taxon>
        <taxon>Betulaceae</taxon>
        <taxon>Carpinus</taxon>
    </lineage>
</organism>
<evidence type="ECO:0000256" key="4">
    <source>
        <dbReference type="ARBA" id="ARBA00012027"/>
    </source>
</evidence>
<comment type="function">
    <text evidence="11">Hydrolyzes glycerol-phospholipids at the terminal phosphodiesteric bond.</text>
</comment>
<feature type="domain" description="PLD phosphodiesterase" evidence="13">
    <location>
        <begin position="703"/>
        <end position="730"/>
    </location>
</feature>
<keyword evidence="9 11" id="KW-0442">Lipid degradation</keyword>
<comment type="catalytic activity">
    <reaction evidence="1 11">
        <text>a 1,2-diacyl-sn-glycero-3-phosphocholine + H2O = a 1,2-diacyl-sn-glycero-3-phosphate + choline + H(+)</text>
        <dbReference type="Rhea" id="RHEA:14445"/>
        <dbReference type="ChEBI" id="CHEBI:15354"/>
        <dbReference type="ChEBI" id="CHEBI:15377"/>
        <dbReference type="ChEBI" id="CHEBI:15378"/>
        <dbReference type="ChEBI" id="CHEBI:57643"/>
        <dbReference type="ChEBI" id="CHEBI:58608"/>
        <dbReference type="EC" id="3.1.4.4"/>
    </reaction>
</comment>
<dbReference type="CDD" id="cd04015">
    <property type="entry name" value="C2_plant_PLD"/>
    <property type="match status" value="1"/>
</dbReference>
<keyword evidence="6" id="KW-0677">Repeat</keyword>
<comment type="similarity">
    <text evidence="3 11">Belongs to the phospholipase D family. C2-PLD subfamily.</text>
</comment>
<keyword evidence="7 11" id="KW-0378">Hydrolase</keyword>
<dbReference type="SUPFAM" id="SSF56024">
    <property type="entry name" value="Phospholipase D/nuclease"/>
    <property type="match status" value="2"/>
</dbReference>
<sequence length="862" mass="97546">MDHFASAGSLSFGGSDHVLSQEAVPFQTNKASLKFCLLHGNLDIWVREAKNLPNMVQRNLGDMFSKLNGKHKRLGGVVSKLPKVGTKIEEHMSKTMISDPYVVVSVSGAVIGRTFVISNSENPVWMQHYNVPVAHSAAEVHFVVKDDDVVGSRIIGAVGIPVEQLCSGMKIEGSFPILSDSGEPCKAGAVLSLSIQYIPVEKDMNLYHGVPDTYFPLRRGGKVTLYQDAHVHDQDHDGCLPNLKLDGDVQYEHRDCWHDIYEAISQAQSLIYIAGWSVCHMVRLIRDGNGATGCMLGDLLKAKSKKGVRVLLLVWDDPSSISIAGYKVREGIMKTKDEETRHFFKHTLVQVQLCPRPPGKNHSWDEYQITEYRKLIYSHHQKTVIVDADAGDSKRKIVAFIGGLDLCIGRYDTPNHPLFRTLQTVHKDDYNNPTFKEPAVGCPRQPWHDLHSRIDGPAACDILTNFKERWLRASKQHHDAQHKFESYYADIINGMRDIPSQSHNDPEDWHVQVFRSIDSISVEGFPMDPKGATEKNLVCRKDVRIDMSIHTAYVNAIRAAQKFIYIENQFFLGSSFNWDSHKDIVSNNLIPMEIALKIANKIKANERFSAYIVIPMRPEGDPTSPTIQQILYWQHKTMEMMYEIIYKALKEVGLENKYEPQDYLNFFCLGNREAPDREDNLESINSTSAKTTPQALARKSRRFMIYVHSKGMIVDDEYIILGSANINQRSMSGTGDTEIAMGAYQPNHTWETKHSSPHGQIYGYRMSLWAEHTGVLEECFKQPESLECVRRLRSMSELNWRQYAADDVTEMKGHLLMYPVEVDRTVKVKPLHGNNTFPDAGGNITGTFPLDLKNLALKNFTI</sequence>
<evidence type="ECO:0000256" key="10">
    <source>
        <dbReference type="ARBA" id="ARBA00023098"/>
    </source>
</evidence>